<evidence type="ECO:0000313" key="2">
    <source>
        <dbReference type="Proteomes" id="UP000183974"/>
    </source>
</evidence>
<dbReference type="Proteomes" id="UP000183974">
    <property type="component" value="Unassembled WGS sequence"/>
</dbReference>
<dbReference type="EMBL" id="FRBR01000008">
    <property type="protein sequence ID" value="SHM01281.1"/>
    <property type="molecule type" value="Genomic_DNA"/>
</dbReference>
<proteinExistence type="predicted"/>
<sequence>MGDIVMKGFGMAPRTQLVASAATIGFFISGSAAMADVTPQQVWEDWQAYFSGFGYEVEAVTEQSGDTLSVRDLSMNMPMPEAEGDLEIVIPELAFADNGDGTVSITMPETLPIRVMAADDDGQAFESVIEYRSSGFEMLVSGDADRMTYTYSATTSTLELTEVTADGEPVDFGTASMTMSDMAGTSVMSSGDLRELTQEFTSGEVLYALDVTDPETGGRMTAQGSYDSLGYAGTGTLPDNMNSTDMAAMLEAGFSMDGTFEVGAGSGTMSFDENGDTFKTVSTSGGGDFGVSMDAGKLRYSGATNDIEMTVETNQLPFPVQFASQKLGFEMTTPVSKGDEPQDFAGSFTLSEFTMSEAIWAMFDPAQQLPRDPATVDIDLTGKARLLFDLLDPEQAEALEDMEDTPAELNALTLNRLTVRLAGAELTGEGDFTFDNSDLESFDGLPAPLGALDLQLVGGNGLLDKLVAMGLIPQDQASGVRMMMGLFARPGDGEDTLVSRIEVNEEGHVLANGQRLK</sequence>
<organism evidence="1 2">
    <name type="scientific">Roseovarius pacificus</name>
    <dbReference type="NCBI Taxonomy" id="337701"/>
    <lineage>
        <taxon>Bacteria</taxon>
        <taxon>Pseudomonadati</taxon>
        <taxon>Pseudomonadota</taxon>
        <taxon>Alphaproteobacteria</taxon>
        <taxon>Rhodobacterales</taxon>
        <taxon>Roseobacteraceae</taxon>
        <taxon>Roseovarius</taxon>
    </lineage>
</organism>
<dbReference type="STRING" id="337701.SAMN05444398_108159"/>
<gene>
    <name evidence="1" type="ORF">SAMN05444398_108159</name>
</gene>
<evidence type="ECO:0000313" key="1">
    <source>
        <dbReference type="EMBL" id="SHM01281.1"/>
    </source>
</evidence>
<dbReference type="RefSeq" id="WP_084729157.1">
    <property type="nucleotide sequence ID" value="NZ_FRBR01000008.1"/>
</dbReference>
<accession>A0A1M7FB56</accession>
<dbReference type="OrthoDB" id="7791409at2"/>
<reference evidence="1 2" key="1">
    <citation type="submission" date="2016-11" db="EMBL/GenBank/DDBJ databases">
        <authorList>
            <person name="Jaros S."/>
            <person name="Januszkiewicz K."/>
            <person name="Wedrychowicz H."/>
        </authorList>
    </citation>
    <scope>NUCLEOTIDE SEQUENCE [LARGE SCALE GENOMIC DNA]</scope>
    <source>
        <strain evidence="1 2">DSM 29589</strain>
    </source>
</reference>
<dbReference type="AlphaFoldDB" id="A0A1M7FB56"/>
<dbReference type="Pfam" id="PF09898">
    <property type="entry name" value="DUF2125"/>
    <property type="match status" value="1"/>
</dbReference>
<name>A0A1M7FB56_9RHOB</name>
<dbReference type="InterPro" id="IPR018666">
    <property type="entry name" value="DUF2125"/>
</dbReference>
<evidence type="ECO:0008006" key="3">
    <source>
        <dbReference type="Google" id="ProtNLM"/>
    </source>
</evidence>
<keyword evidence="2" id="KW-1185">Reference proteome</keyword>
<protein>
    <recommendedName>
        <fullName evidence="3">DUF2125 domain-containing protein</fullName>
    </recommendedName>
</protein>